<dbReference type="Pfam" id="PF03060">
    <property type="entry name" value="NMO"/>
    <property type="match status" value="1"/>
</dbReference>
<sequence length="360" mass="37268">MISLSSTLSLTYPIIQAPMAGTATPRLAAAVSNAGGLGSVAVGGSSVEAVRQMIAETRAATDKPFNVNVFCHRPSSTDVPRESRWLDYLRPFFMELGSAPPTSLPAPYQSFVENEAMLALLLETRPPVISFHFGLPTADQLAALRATGATLLASATTLAEGQAVEAAGIDVVVAQGVEAGGHRGLFEPEQGDAGLGTLALTRLLVQQLRIPVVAAGGIMDGAGIAAVRRLGAVAAQMGTAFVVCPESAADEIYRAALLQSPPPLTAITATISGRPARGLINRFVREIDQPGHPAIAPYPQAYDAGKLLIAAAKQHGAPTDFAAHWAGQGVALARALPATELMRVLVAEMQEASKSDTPQG</sequence>
<dbReference type="EMBL" id="MTSE01000004">
    <property type="protein sequence ID" value="OUJ74216.1"/>
    <property type="molecule type" value="Genomic_DNA"/>
</dbReference>
<dbReference type="SUPFAM" id="SSF51412">
    <property type="entry name" value="Inosine monophosphate dehydrogenase (IMPDH)"/>
    <property type="match status" value="1"/>
</dbReference>
<organism evidence="12 13">
    <name type="scientific">Hymenobacter crusticola</name>
    <dbReference type="NCBI Taxonomy" id="1770526"/>
    <lineage>
        <taxon>Bacteria</taxon>
        <taxon>Pseudomonadati</taxon>
        <taxon>Bacteroidota</taxon>
        <taxon>Cytophagia</taxon>
        <taxon>Cytophagales</taxon>
        <taxon>Hymenobacteraceae</taxon>
        <taxon>Hymenobacter</taxon>
    </lineage>
</organism>
<accession>A0A243WEU1</accession>
<dbReference type="GO" id="GO:0009636">
    <property type="term" value="P:response to toxic substance"/>
    <property type="evidence" value="ECO:0007669"/>
    <property type="project" value="UniProtKB-KW"/>
</dbReference>
<comment type="similarity">
    <text evidence="2">Belongs to the nitronate monooxygenase family. NMO class I subfamily.</text>
</comment>
<keyword evidence="8" id="KW-0503">Monooxygenase</keyword>
<dbReference type="Proteomes" id="UP000194873">
    <property type="component" value="Unassembled WGS sequence"/>
</dbReference>
<evidence type="ECO:0000256" key="7">
    <source>
        <dbReference type="ARBA" id="ARBA00023002"/>
    </source>
</evidence>
<comment type="cofactor">
    <cofactor evidence="1">
        <name>FMN</name>
        <dbReference type="ChEBI" id="CHEBI:58210"/>
    </cofactor>
</comment>
<evidence type="ECO:0000256" key="2">
    <source>
        <dbReference type="ARBA" id="ARBA00009881"/>
    </source>
</evidence>
<dbReference type="OrthoDB" id="9778912at2"/>
<dbReference type="AlphaFoldDB" id="A0A243WEU1"/>
<gene>
    <name evidence="12" type="ORF">BXP70_10835</name>
</gene>
<keyword evidence="3" id="KW-0216">Detoxification</keyword>
<evidence type="ECO:0000256" key="3">
    <source>
        <dbReference type="ARBA" id="ARBA00022575"/>
    </source>
</evidence>
<evidence type="ECO:0000256" key="10">
    <source>
        <dbReference type="ARBA" id="ARBA00049401"/>
    </source>
</evidence>
<evidence type="ECO:0000256" key="5">
    <source>
        <dbReference type="ARBA" id="ARBA00022643"/>
    </source>
</evidence>
<evidence type="ECO:0000256" key="9">
    <source>
        <dbReference type="ARBA" id="ARBA00031155"/>
    </source>
</evidence>
<evidence type="ECO:0000256" key="11">
    <source>
        <dbReference type="ARBA" id="ARBA00067136"/>
    </source>
</evidence>
<dbReference type="Gene3D" id="3.20.20.70">
    <property type="entry name" value="Aldolase class I"/>
    <property type="match status" value="1"/>
</dbReference>
<keyword evidence="5" id="KW-0288">FMN</keyword>
<comment type="caution">
    <text evidence="12">The sequence shown here is derived from an EMBL/GenBank/DDBJ whole genome shotgun (WGS) entry which is preliminary data.</text>
</comment>
<evidence type="ECO:0000256" key="4">
    <source>
        <dbReference type="ARBA" id="ARBA00022630"/>
    </source>
</evidence>
<keyword evidence="13" id="KW-1185">Reference proteome</keyword>
<keyword evidence="12" id="KW-0223">Dioxygenase</keyword>
<evidence type="ECO:0000313" key="13">
    <source>
        <dbReference type="Proteomes" id="UP000194873"/>
    </source>
</evidence>
<evidence type="ECO:0000313" key="12">
    <source>
        <dbReference type="EMBL" id="OUJ74216.1"/>
    </source>
</evidence>
<dbReference type="FunFam" id="3.20.20.70:FF:000154">
    <property type="entry name" value="Probable nitronate monooxygenase"/>
    <property type="match status" value="1"/>
</dbReference>
<comment type="catalytic activity">
    <reaction evidence="10">
        <text>3 propionate 3-nitronate + 3 O2 + H2O = 3 3-oxopropanoate + 2 nitrate + nitrite + H2O2 + 3 H(+)</text>
        <dbReference type="Rhea" id="RHEA:57332"/>
        <dbReference type="ChEBI" id="CHEBI:15377"/>
        <dbReference type="ChEBI" id="CHEBI:15378"/>
        <dbReference type="ChEBI" id="CHEBI:15379"/>
        <dbReference type="ChEBI" id="CHEBI:16240"/>
        <dbReference type="ChEBI" id="CHEBI:16301"/>
        <dbReference type="ChEBI" id="CHEBI:17632"/>
        <dbReference type="ChEBI" id="CHEBI:33190"/>
        <dbReference type="ChEBI" id="CHEBI:136067"/>
    </reaction>
</comment>
<keyword evidence="6" id="KW-0547">Nucleotide-binding</keyword>
<dbReference type="GO" id="GO:0051213">
    <property type="term" value="F:dioxygenase activity"/>
    <property type="evidence" value="ECO:0007669"/>
    <property type="project" value="UniProtKB-KW"/>
</dbReference>
<dbReference type="InterPro" id="IPR013785">
    <property type="entry name" value="Aldolase_TIM"/>
</dbReference>
<reference evidence="12 13" key="1">
    <citation type="submission" date="2017-01" db="EMBL/GenBank/DDBJ databases">
        <title>A new Hymenobacter.</title>
        <authorList>
            <person name="Liang Y."/>
            <person name="Feng F."/>
        </authorList>
    </citation>
    <scope>NUCLEOTIDE SEQUENCE [LARGE SCALE GENOMIC DNA]</scope>
    <source>
        <strain evidence="12">MIMBbqt21</strain>
    </source>
</reference>
<dbReference type="RefSeq" id="WP_086594070.1">
    <property type="nucleotide sequence ID" value="NZ_MTSE01000004.1"/>
</dbReference>
<dbReference type="InterPro" id="IPR004136">
    <property type="entry name" value="NMO"/>
</dbReference>
<dbReference type="PANTHER" id="PTHR42747">
    <property type="entry name" value="NITRONATE MONOOXYGENASE-RELATED"/>
    <property type="match status" value="1"/>
</dbReference>
<keyword evidence="4" id="KW-0285">Flavoprotein</keyword>
<name>A0A243WEU1_9BACT</name>
<dbReference type="PANTHER" id="PTHR42747:SF3">
    <property type="entry name" value="NITRONATE MONOOXYGENASE-RELATED"/>
    <property type="match status" value="1"/>
</dbReference>
<proteinExistence type="inferred from homology"/>
<evidence type="ECO:0000256" key="1">
    <source>
        <dbReference type="ARBA" id="ARBA00001917"/>
    </source>
</evidence>
<evidence type="ECO:0000256" key="6">
    <source>
        <dbReference type="ARBA" id="ARBA00022741"/>
    </source>
</evidence>
<dbReference type="CDD" id="cd04730">
    <property type="entry name" value="NPD_like"/>
    <property type="match status" value="1"/>
</dbReference>
<protein>
    <recommendedName>
        <fullName evidence="11">Nitronate monooxygenase</fullName>
    </recommendedName>
    <alternativeName>
        <fullName evidence="9">Propionate 3-nitronate monooxygenase</fullName>
    </alternativeName>
</protein>
<dbReference type="GO" id="GO:0000166">
    <property type="term" value="F:nucleotide binding"/>
    <property type="evidence" value="ECO:0007669"/>
    <property type="project" value="UniProtKB-KW"/>
</dbReference>
<keyword evidence="7" id="KW-0560">Oxidoreductase</keyword>
<dbReference type="GO" id="GO:0018580">
    <property type="term" value="F:nitronate monooxygenase activity"/>
    <property type="evidence" value="ECO:0007669"/>
    <property type="project" value="InterPro"/>
</dbReference>
<evidence type="ECO:0000256" key="8">
    <source>
        <dbReference type="ARBA" id="ARBA00023033"/>
    </source>
</evidence>